<dbReference type="KEGG" id="too:C7K38_00915"/>
<evidence type="ECO:0000256" key="1">
    <source>
        <dbReference type="SAM" id="Phobius"/>
    </source>
</evidence>
<dbReference type="Proteomes" id="UP000268310">
    <property type="component" value="Chromosome"/>
</dbReference>
<accession>A0AA37XJ80</accession>
<feature type="transmembrane region" description="Helical" evidence="1">
    <location>
        <begin position="47"/>
        <end position="68"/>
    </location>
</feature>
<evidence type="ECO:0000313" key="2">
    <source>
        <dbReference type="EMBL" id="AYW47053.1"/>
    </source>
</evidence>
<evidence type="ECO:0008006" key="6">
    <source>
        <dbReference type="Google" id="ProtNLM"/>
    </source>
</evidence>
<feature type="transmembrane region" description="Helical" evidence="1">
    <location>
        <begin position="74"/>
        <end position="91"/>
    </location>
</feature>
<keyword evidence="4" id="KW-1185">Reference proteome</keyword>
<organism evidence="3 5">
    <name type="scientific">Tetragenococcus osmophilus</name>
    <dbReference type="NCBI Taxonomy" id="526944"/>
    <lineage>
        <taxon>Bacteria</taxon>
        <taxon>Bacillati</taxon>
        <taxon>Bacillota</taxon>
        <taxon>Bacilli</taxon>
        <taxon>Lactobacillales</taxon>
        <taxon>Enterococcaceae</taxon>
        <taxon>Tetragenococcus</taxon>
    </lineage>
</organism>
<dbReference type="EMBL" id="BSUW01000001">
    <property type="protein sequence ID" value="GMA71106.1"/>
    <property type="molecule type" value="Genomic_DNA"/>
</dbReference>
<dbReference type="Proteomes" id="UP001157039">
    <property type="component" value="Unassembled WGS sequence"/>
</dbReference>
<reference evidence="2" key="3">
    <citation type="submission" date="2018-03" db="EMBL/GenBank/DDBJ databases">
        <authorList>
            <person name="Jeon C.O."/>
        </authorList>
    </citation>
    <scope>NUCLEOTIDE SEQUENCE</scope>
    <source>
        <strain evidence="2">JCM 31126</strain>
    </source>
</reference>
<dbReference type="EMBL" id="CP027783">
    <property type="protein sequence ID" value="AYW47053.1"/>
    <property type="molecule type" value="Genomic_DNA"/>
</dbReference>
<proteinExistence type="predicted"/>
<reference evidence="3" key="4">
    <citation type="submission" date="2023-02" db="EMBL/GenBank/DDBJ databases">
        <authorList>
            <person name="Sun Q."/>
            <person name="Mori K."/>
        </authorList>
    </citation>
    <scope>NUCLEOTIDE SEQUENCE</scope>
    <source>
        <strain evidence="3">NBRC 114545</strain>
    </source>
</reference>
<gene>
    <name evidence="2" type="ORF">C7K38_00915</name>
    <name evidence="3" type="ORF">GCM10025885_01550</name>
</gene>
<keyword evidence="1" id="KW-0472">Membrane</keyword>
<dbReference type="AlphaFoldDB" id="A0AA37XJ80"/>
<sequence length="97" mass="10485">MVNAGIIAFVVLLLVLLILDVAMLFSLGKQGDERRQMIVGKASTSTLGITMGSLVIEIVVGFIEPQFFSSGSPFSFLTVAAAVYFISLLYYKRKFGG</sequence>
<protein>
    <recommendedName>
        <fullName evidence="6">DUF2178 domain-containing protein</fullName>
    </recommendedName>
</protein>
<dbReference type="Pfam" id="PF09946">
    <property type="entry name" value="DUF2178"/>
    <property type="match status" value="1"/>
</dbReference>
<dbReference type="RefSeq" id="WP_123933936.1">
    <property type="nucleotide sequence ID" value="NZ_BSUW01000001.1"/>
</dbReference>
<evidence type="ECO:0000313" key="3">
    <source>
        <dbReference type="EMBL" id="GMA71106.1"/>
    </source>
</evidence>
<dbReference type="InterPro" id="IPR019235">
    <property type="entry name" value="DUF2178_TM"/>
</dbReference>
<reference evidence="3 5" key="2">
    <citation type="journal article" date="2014" name="Int. J. Syst. Evol. Microbiol.">
        <title>Complete genome sequence of Corynebacterium casei LMG S-19264T (=DSM 44701T), isolated from a smear-ripened cheese.</title>
        <authorList>
            <consortium name="US DOE Joint Genome Institute (JGI-PGF)"/>
            <person name="Walter F."/>
            <person name="Albersmeier A."/>
            <person name="Kalinowski J."/>
            <person name="Ruckert C."/>
        </authorList>
    </citation>
    <scope>NUCLEOTIDE SEQUENCE [LARGE SCALE GENOMIC DNA]</scope>
    <source>
        <strain evidence="3 5">NBRC 114545</strain>
    </source>
</reference>
<keyword evidence="1" id="KW-1133">Transmembrane helix</keyword>
<feature type="transmembrane region" description="Helical" evidence="1">
    <location>
        <begin position="6"/>
        <end position="27"/>
    </location>
</feature>
<evidence type="ECO:0000313" key="5">
    <source>
        <dbReference type="Proteomes" id="UP001157039"/>
    </source>
</evidence>
<evidence type="ECO:0000313" key="4">
    <source>
        <dbReference type="Proteomes" id="UP000268310"/>
    </source>
</evidence>
<keyword evidence="1" id="KW-0812">Transmembrane</keyword>
<name>A0AA37XJ80_9ENTE</name>
<reference evidence="2 4" key="1">
    <citation type="journal article" date="2012" name="Int. J. Syst. Evol. Microbiol.">
        <title>Characterization of Tetragenococcus strains from sugar thick juice reveals a novel species, Tetragenococcus osmophilus sp. nov., and divides Tetragenococcus halophilus into two subspecies, T. halophilus subsp. halophilus subsp. nov. and T. halophilus subsp. flandriensis subsp. nov.</title>
        <authorList>
            <person name="Juste A."/>
            <person name="Van Trappen S."/>
            <person name="Verreth C."/>
            <person name="Cleenwerck I."/>
            <person name="De Vos P."/>
            <person name="Lievens B."/>
            <person name="Willems K.A."/>
        </authorList>
    </citation>
    <scope>NUCLEOTIDE SEQUENCE [LARGE SCALE GENOMIC DNA]</scope>
    <source>
        <strain evidence="2 4">JCM 31126</strain>
    </source>
</reference>